<dbReference type="Gene3D" id="3.40.630.30">
    <property type="match status" value="1"/>
</dbReference>
<dbReference type="RefSeq" id="WP_270111179.1">
    <property type="nucleotide sequence ID" value="NZ_JAPZVP010000013.1"/>
</dbReference>
<evidence type="ECO:0000313" key="4">
    <source>
        <dbReference type="EMBL" id="MDA1361199.1"/>
    </source>
</evidence>
<sequence>MEDTTPVITIRPATGADAVELARLRWEFKLEEEPVAPEAGAQQAFLSNCEAWLRTRLADTWMAWVAETADQIIGHVFVSVVERMPSPTGIDAPIGYVTNFFVVQQHRGRGVGASLLEAVNDHARKVPLCAMIVWPSERSDPLYRRHGYAVSDELLEQHLIHD</sequence>
<gene>
    <name evidence="4" type="ORF">O1R50_16325</name>
</gene>
<keyword evidence="1" id="KW-0808">Transferase</keyword>
<dbReference type="InterPro" id="IPR016181">
    <property type="entry name" value="Acyl_CoA_acyltransferase"/>
</dbReference>
<dbReference type="Pfam" id="PF13673">
    <property type="entry name" value="Acetyltransf_10"/>
    <property type="match status" value="1"/>
</dbReference>
<dbReference type="PROSITE" id="PS51186">
    <property type="entry name" value="GNAT"/>
    <property type="match status" value="1"/>
</dbReference>
<proteinExistence type="predicted"/>
<dbReference type="AlphaFoldDB" id="A0A9X3SSI9"/>
<dbReference type="PANTHER" id="PTHR43877">
    <property type="entry name" value="AMINOALKYLPHOSPHONATE N-ACETYLTRANSFERASE-RELATED-RELATED"/>
    <property type="match status" value="1"/>
</dbReference>
<keyword evidence="5" id="KW-1185">Reference proteome</keyword>
<dbReference type="CDD" id="cd04301">
    <property type="entry name" value="NAT_SF"/>
    <property type="match status" value="1"/>
</dbReference>
<reference evidence="4" key="1">
    <citation type="submission" date="2022-12" db="EMBL/GenBank/DDBJ databases">
        <title>Gycomyces niveus sp.nov.,a novel actinomycete isolated from soil in Shouguan.</title>
        <authorList>
            <person name="Yang X."/>
        </authorList>
    </citation>
    <scope>NUCLEOTIDE SEQUENCE</scope>
    <source>
        <strain evidence="4">NEAU-A15</strain>
    </source>
</reference>
<dbReference type="SUPFAM" id="SSF55729">
    <property type="entry name" value="Acyl-CoA N-acyltransferases (Nat)"/>
    <property type="match status" value="1"/>
</dbReference>
<protein>
    <submittedName>
        <fullName evidence="4">GNAT family N-acetyltransferase</fullName>
    </submittedName>
</protein>
<evidence type="ECO:0000259" key="3">
    <source>
        <dbReference type="PROSITE" id="PS51186"/>
    </source>
</evidence>
<dbReference type="InterPro" id="IPR050832">
    <property type="entry name" value="Bact_Acetyltransf"/>
</dbReference>
<organism evidence="4 5">
    <name type="scientific">Glycomyces luteolus</name>
    <dbReference type="NCBI Taxonomy" id="2670330"/>
    <lineage>
        <taxon>Bacteria</taxon>
        <taxon>Bacillati</taxon>
        <taxon>Actinomycetota</taxon>
        <taxon>Actinomycetes</taxon>
        <taxon>Glycomycetales</taxon>
        <taxon>Glycomycetaceae</taxon>
        <taxon>Glycomyces</taxon>
    </lineage>
</organism>
<comment type="caution">
    <text evidence="4">The sequence shown here is derived from an EMBL/GenBank/DDBJ whole genome shotgun (WGS) entry which is preliminary data.</text>
</comment>
<dbReference type="GO" id="GO:0016747">
    <property type="term" value="F:acyltransferase activity, transferring groups other than amino-acyl groups"/>
    <property type="evidence" value="ECO:0007669"/>
    <property type="project" value="InterPro"/>
</dbReference>
<dbReference type="EMBL" id="JAPZVP010000013">
    <property type="protein sequence ID" value="MDA1361199.1"/>
    <property type="molecule type" value="Genomic_DNA"/>
</dbReference>
<keyword evidence="2" id="KW-0012">Acyltransferase</keyword>
<accession>A0A9X3SSI9</accession>
<evidence type="ECO:0000256" key="1">
    <source>
        <dbReference type="ARBA" id="ARBA00022679"/>
    </source>
</evidence>
<dbReference type="Proteomes" id="UP001146067">
    <property type="component" value="Unassembled WGS sequence"/>
</dbReference>
<feature type="domain" description="N-acetyltransferase" evidence="3">
    <location>
        <begin position="8"/>
        <end position="162"/>
    </location>
</feature>
<name>A0A9X3SSI9_9ACTN</name>
<evidence type="ECO:0000256" key="2">
    <source>
        <dbReference type="ARBA" id="ARBA00023315"/>
    </source>
</evidence>
<evidence type="ECO:0000313" key="5">
    <source>
        <dbReference type="Proteomes" id="UP001146067"/>
    </source>
</evidence>
<dbReference type="InterPro" id="IPR000182">
    <property type="entry name" value="GNAT_dom"/>
</dbReference>